<sequence>MEDCAAKWPSTVALKVPILGSQPAAWRDVTFTQFKQDVEFVAAYWADKLEKQKTEDRPVVCVWLKGVSYMDLLHQWGIARAGFIPQLISLRMTDPTVVYQLLQKSKAIAIVHDESFSDILKDSPVPTWSANYILDNQEIRAKNLVVPDLWKPTLPDDTTMIFHTSGSTSGMPKLVPISASWNEYSLTKAAAMDAMLPSKSPQPTMVSIGSFSHMGSTMLFHQSFNKGGCYILASTIPYPKEELQLMIEEHGLNMLSMFPPALSSVLRHGRENPGFLKSLQKLEYLMYGGLGLDAADTAWAQEQGLVLVNVFGSTEVGIGLLSNGSTKTADLERLPGSKVELIPIEDEGLGEQLYELVVPPEARDCPDPSLRSAVDGKFHTGDLFAESGPGKYTFKGRNDDWIKMEMALRCDTGSIEKNTMATCGADLVETVVVVGVGRPSPTLIVEPKNADMDLDPNGADVKELREEIFKRITPFHQRRYIHERIDDPRFIMVMPRGTLPRTVTKGNVRRKQTEEAFQVQLNQIYAC</sequence>
<reference evidence="1" key="1">
    <citation type="submission" date="2022-10" db="EMBL/GenBank/DDBJ databases">
        <title>Complete Genome of Trichothecium roseum strain YXFP-22015, a Plant Pathogen Isolated from Citrus.</title>
        <authorList>
            <person name="Wang Y."/>
            <person name="Zhu L."/>
        </authorList>
    </citation>
    <scope>NUCLEOTIDE SEQUENCE</scope>
    <source>
        <strain evidence="1">YXFP-22015</strain>
    </source>
</reference>
<evidence type="ECO:0000313" key="1">
    <source>
        <dbReference type="EMBL" id="KAI9898902.1"/>
    </source>
</evidence>
<dbReference type="EMBL" id="CM047944">
    <property type="protein sequence ID" value="KAI9898902.1"/>
    <property type="molecule type" value="Genomic_DNA"/>
</dbReference>
<dbReference type="Proteomes" id="UP001163324">
    <property type="component" value="Chromosome 5"/>
</dbReference>
<accession>A0ACC0UZC1</accession>
<comment type="caution">
    <text evidence="1">The sequence shown here is derived from an EMBL/GenBank/DDBJ whole genome shotgun (WGS) entry which is preliminary data.</text>
</comment>
<gene>
    <name evidence="1" type="ORF">N3K66_005363</name>
</gene>
<name>A0ACC0UZC1_9HYPO</name>
<keyword evidence="2" id="KW-1185">Reference proteome</keyword>
<organism evidence="1 2">
    <name type="scientific">Trichothecium roseum</name>
    <dbReference type="NCBI Taxonomy" id="47278"/>
    <lineage>
        <taxon>Eukaryota</taxon>
        <taxon>Fungi</taxon>
        <taxon>Dikarya</taxon>
        <taxon>Ascomycota</taxon>
        <taxon>Pezizomycotina</taxon>
        <taxon>Sordariomycetes</taxon>
        <taxon>Hypocreomycetidae</taxon>
        <taxon>Hypocreales</taxon>
        <taxon>Hypocreales incertae sedis</taxon>
        <taxon>Trichothecium</taxon>
    </lineage>
</organism>
<evidence type="ECO:0000313" key="2">
    <source>
        <dbReference type="Proteomes" id="UP001163324"/>
    </source>
</evidence>
<proteinExistence type="predicted"/>
<protein>
    <submittedName>
        <fullName evidence="1">Uncharacterized protein</fullName>
    </submittedName>
</protein>